<evidence type="ECO:0000256" key="2">
    <source>
        <dbReference type="ARBA" id="ARBA00022694"/>
    </source>
</evidence>
<dbReference type="InterPro" id="IPR005987">
    <property type="entry name" value="RNase_T"/>
</dbReference>
<protein>
    <recommendedName>
        <fullName evidence="8">Ribonuclease T</fullName>
        <ecNumber evidence="8">3.1.13.-</ecNumber>
    </recommendedName>
    <alternativeName>
        <fullName evidence="8">Exoribonuclease T</fullName>
        <shortName evidence="8">RNase T</shortName>
    </alternativeName>
</protein>
<accession>A0A078LU74</accession>
<dbReference type="FunFam" id="3.30.420.10:FF:000009">
    <property type="entry name" value="Ribonuclease T"/>
    <property type="match status" value="1"/>
</dbReference>
<proteinExistence type="inferred from homology"/>
<evidence type="ECO:0000256" key="4">
    <source>
        <dbReference type="ARBA" id="ARBA00022723"/>
    </source>
</evidence>
<keyword evidence="7 8" id="KW-0460">Magnesium</keyword>
<dbReference type="Pfam" id="PF00929">
    <property type="entry name" value="RNase_T"/>
    <property type="match status" value="1"/>
</dbReference>
<evidence type="ECO:0000259" key="9">
    <source>
        <dbReference type="SMART" id="SM00479"/>
    </source>
</evidence>
<dbReference type="eggNOG" id="COG0847">
    <property type="taxonomic scope" value="Bacteria"/>
</dbReference>
<feature type="site" description="Important for substrate binding and specificity" evidence="8">
    <location>
        <position position="158"/>
    </location>
</feature>
<dbReference type="GO" id="GO:0045004">
    <property type="term" value="P:DNA replication proofreading"/>
    <property type="evidence" value="ECO:0007669"/>
    <property type="project" value="TreeGrafter"/>
</dbReference>
<dbReference type="InterPro" id="IPR036397">
    <property type="entry name" value="RNaseH_sf"/>
</dbReference>
<feature type="binding site" evidence="8">
    <location>
        <position position="193"/>
    </location>
    <ligand>
        <name>Mg(2+)</name>
        <dbReference type="ChEBI" id="CHEBI:18420"/>
        <label>2</label>
        <note>catalytic</note>
    </ligand>
</feature>
<keyword evidence="2 8" id="KW-0819">tRNA processing</keyword>
<dbReference type="EC" id="3.1.13.-" evidence="8"/>
<dbReference type="CDD" id="cd06134">
    <property type="entry name" value="RNaseT"/>
    <property type="match status" value="1"/>
</dbReference>
<dbReference type="GO" id="GO:0000287">
    <property type="term" value="F:magnesium ion binding"/>
    <property type="evidence" value="ECO:0007669"/>
    <property type="project" value="UniProtKB-UniRule"/>
</dbReference>
<evidence type="ECO:0000256" key="6">
    <source>
        <dbReference type="ARBA" id="ARBA00022839"/>
    </source>
</evidence>
<feature type="site" description="Important for substrate binding and specificity" evidence="8">
    <location>
        <position position="136"/>
    </location>
</feature>
<keyword evidence="4 8" id="KW-0479">Metal-binding</keyword>
<dbReference type="GO" id="GO:0008033">
    <property type="term" value="P:tRNA processing"/>
    <property type="evidence" value="ECO:0007669"/>
    <property type="project" value="UniProtKB-KW"/>
</dbReference>
<feature type="binding site" evidence="8">
    <location>
        <position position="35"/>
    </location>
    <ligand>
        <name>Mg(2+)</name>
        <dbReference type="ChEBI" id="CHEBI:18420"/>
        <label>1</label>
        <note>catalytic</note>
    </ligand>
</feature>
<dbReference type="HOGENOM" id="CLU_082724_0_0_6"/>
<dbReference type="AlphaFoldDB" id="A0A078LU74"/>
<reference evidence="10 11" key="1">
    <citation type="submission" date="2014-07" db="EMBL/GenBank/DDBJ databases">
        <authorList>
            <person name="Urmite Genomes Urmite Genomes"/>
        </authorList>
    </citation>
    <scope>NUCLEOTIDE SEQUENCE [LARGE SCALE GENOMIC DNA]</scope>
    <source>
        <strain evidence="10 11">20_BN</strain>
    </source>
</reference>
<dbReference type="RefSeq" id="WP_037026190.1">
    <property type="nucleotide sequence ID" value="NZ_CCSF01000001.1"/>
</dbReference>
<comment type="cofactor">
    <cofactor evidence="8">
        <name>Mg(2+)</name>
        <dbReference type="ChEBI" id="CHEBI:18420"/>
    </cofactor>
    <text evidence="8">Binds two Mg(2+) per subunit. The active form of the enzyme binds two Mg(2+) ions in its active site. The first Mg(2+) forms only one salt bridge with the protein.</text>
</comment>
<keyword evidence="3 8" id="KW-0540">Nuclease</keyword>
<dbReference type="InterPro" id="IPR013520">
    <property type="entry name" value="Ribonucl_H"/>
</dbReference>
<dbReference type="GO" id="GO:0008408">
    <property type="term" value="F:3'-5' exonuclease activity"/>
    <property type="evidence" value="ECO:0007669"/>
    <property type="project" value="TreeGrafter"/>
</dbReference>
<dbReference type="GO" id="GO:0003676">
    <property type="term" value="F:nucleic acid binding"/>
    <property type="evidence" value="ECO:0007669"/>
    <property type="project" value="InterPro"/>
</dbReference>
<dbReference type="GO" id="GO:0005829">
    <property type="term" value="C:cytosol"/>
    <property type="evidence" value="ECO:0007669"/>
    <property type="project" value="TreeGrafter"/>
</dbReference>
<keyword evidence="6 8" id="KW-0269">Exonuclease</keyword>
<evidence type="ECO:0000256" key="1">
    <source>
        <dbReference type="ARBA" id="ARBA00011738"/>
    </source>
</evidence>
<dbReference type="NCBIfam" id="TIGR01298">
    <property type="entry name" value="RNaseT"/>
    <property type="match status" value="1"/>
</dbReference>
<dbReference type="HAMAP" id="MF_00157">
    <property type="entry name" value="RNase_T"/>
    <property type="match status" value="1"/>
</dbReference>
<evidence type="ECO:0000256" key="3">
    <source>
        <dbReference type="ARBA" id="ARBA00022722"/>
    </source>
</evidence>
<dbReference type="OrthoDB" id="9778264at2"/>
<dbReference type="EMBL" id="CCSF01000001">
    <property type="protein sequence ID" value="CDZ95963.1"/>
    <property type="molecule type" value="Genomic_DNA"/>
</dbReference>
<dbReference type="SMART" id="SM00479">
    <property type="entry name" value="EXOIII"/>
    <property type="match status" value="1"/>
</dbReference>
<dbReference type="Gene3D" id="3.30.420.10">
    <property type="entry name" value="Ribonuclease H-like superfamily/Ribonuclease H"/>
    <property type="match status" value="1"/>
</dbReference>
<evidence type="ECO:0000256" key="8">
    <source>
        <dbReference type="HAMAP-Rule" id="MF_00157"/>
    </source>
</evidence>
<comment type="function">
    <text evidence="8">Trims short 3' overhangs of a variety of RNA species, leaving a one or two nucleotide 3' overhang. Responsible for the end-turnover of tRNA: specifically removes the terminal AMP residue from uncharged tRNA (tRNA-C-C-A). Also appears to be involved in tRNA biosynthesis.</text>
</comment>
<feature type="domain" description="Exonuclease" evidence="9">
    <location>
        <begin position="30"/>
        <end position="215"/>
    </location>
</feature>
<feature type="site" description="Important for substrate binding and specificity" evidence="8">
    <location>
        <position position="89"/>
    </location>
</feature>
<dbReference type="GO" id="GO:0016896">
    <property type="term" value="F:RNA exonuclease activity, producing 5'-phosphomonoesters"/>
    <property type="evidence" value="ECO:0007669"/>
    <property type="project" value="UniProtKB-UniRule"/>
</dbReference>
<feature type="site" description="Important for substrate binding and specificity" evidence="8">
    <location>
        <position position="41"/>
    </location>
</feature>
<keyword evidence="5 8" id="KW-0378">Hydrolase</keyword>
<organism evidence="10 11">
    <name type="scientific">Pseudomonas saudiphocaensis</name>
    <dbReference type="NCBI Taxonomy" id="1499686"/>
    <lineage>
        <taxon>Bacteria</taxon>
        <taxon>Pseudomonadati</taxon>
        <taxon>Pseudomonadota</taxon>
        <taxon>Gammaproteobacteria</taxon>
        <taxon>Pseudomonadales</taxon>
        <taxon>Pseudomonadaceae</taxon>
        <taxon>Pseudomonas</taxon>
    </lineage>
</organism>
<comment type="similarity">
    <text evidence="8">Belongs to the RNase T family.</text>
</comment>
<dbReference type="SUPFAM" id="SSF53098">
    <property type="entry name" value="Ribonuclease H-like"/>
    <property type="match status" value="1"/>
</dbReference>
<dbReference type="InterPro" id="IPR012337">
    <property type="entry name" value="RNaseH-like_sf"/>
</dbReference>
<gene>
    <name evidence="8" type="primary">rnt</name>
    <name evidence="10" type="ORF">BN1079_03313</name>
</gene>
<keyword evidence="11" id="KW-1185">Reference proteome</keyword>
<evidence type="ECO:0000313" key="10">
    <source>
        <dbReference type="EMBL" id="CDZ95963.1"/>
    </source>
</evidence>
<dbReference type="PANTHER" id="PTHR30231">
    <property type="entry name" value="DNA POLYMERASE III SUBUNIT EPSILON"/>
    <property type="match status" value="1"/>
</dbReference>
<evidence type="ECO:0000313" key="11">
    <source>
        <dbReference type="Proteomes" id="UP000053902"/>
    </source>
</evidence>
<name>A0A078LU74_9PSED</name>
<feature type="binding site" evidence="8">
    <location>
        <position position="198"/>
    </location>
    <ligand>
        <name>Mg(2+)</name>
        <dbReference type="ChEBI" id="CHEBI:18420"/>
        <label>2</label>
        <note>catalytic</note>
    </ligand>
</feature>
<dbReference type="STRING" id="1499686.BN1079_03313"/>
<feature type="active site" description="Proton donor/acceptor" evidence="8">
    <location>
        <position position="193"/>
    </location>
</feature>
<dbReference type="Proteomes" id="UP000053902">
    <property type="component" value="Unassembled WGS sequence"/>
</dbReference>
<feature type="binding site" evidence="8">
    <location>
        <position position="37"/>
    </location>
    <ligand>
        <name>Mg(2+)</name>
        <dbReference type="ChEBI" id="CHEBI:18420"/>
        <label>2</label>
        <note>catalytic</note>
    </ligand>
</feature>
<evidence type="ECO:0000256" key="5">
    <source>
        <dbReference type="ARBA" id="ARBA00022801"/>
    </source>
</evidence>
<sequence>MSEESFDDEQDNSLSGKPRSPMARRFRGFLPVVVDVECGGFNCATDALLEIAAVTIGMDEQGLLYPQDTLFYRVEPFPGANIEAAALEFTGIKLDHPLRMAVPEAQAMGDITRGVRKAVKSAGCKRAILVGHNSSFDLGFLNAAIARCDIKRNPFHPFSSFDTATLAGLAYGQTVLAKACQAAGIDFDGREAHSARYDTEKTAELFCGIVNRWKEMGGWEEFDE</sequence>
<dbReference type="PANTHER" id="PTHR30231:SF2">
    <property type="entry name" value="RIBONUCLEASE T"/>
    <property type="match status" value="1"/>
</dbReference>
<evidence type="ECO:0000256" key="7">
    <source>
        <dbReference type="ARBA" id="ARBA00022842"/>
    </source>
</evidence>
<comment type="subunit">
    <text evidence="1 8">Homodimer.</text>
</comment>
<feature type="binding site" evidence="8">
    <location>
        <position position="35"/>
    </location>
    <ligand>
        <name>Mg(2+)</name>
        <dbReference type="ChEBI" id="CHEBI:18420"/>
        <label>2</label>
        <note>catalytic</note>
    </ligand>
</feature>